<sequence length="381" mass="41328">MKKILLIVLLAAPMFVSAQKKGAKTGPKVFDLVIGTYTGADEKASKGIYVYRFYAERGQSAYLNEVETSNPSFLTVTGDGKFVYCVNENNPDGTGGVSAFKFDKQTGKLDLINQQKTKGSPAHISVDKDQKNVFVSNYGGGNLQVFPINKDGSLGQANQTIQDVGRGTNPDRQSEPHVHSAFLSPDEKYLVVSDLGLDKINFYRYKSSKVPSLTPADPAFVSTAPGSGPRHTTFSNDGKFMYNVQEMKATITVYAYNNGKATEIQVINMMPPSFIGTNGAADIHITPDGRYLYASNRGTANEIACFAIDQVTGKLVYRGGYSTIGETPRNFAIDPTGNFLLVGTSKKIFVFSIDKATGRLMQNREAIDVASAVCLKLVPVE</sequence>
<organism evidence="4 5">
    <name type="scientific">Mucilaginibacter ximonensis</name>
    <dbReference type="NCBI Taxonomy" id="538021"/>
    <lineage>
        <taxon>Bacteria</taxon>
        <taxon>Pseudomonadati</taxon>
        <taxon>Bacteroidota</taxon>
        <taxon>Sphingobacteriia</taxon>
        <taxon>Sphingobacteriales</taxon>
        <taxon>Sphingobacteriaceae</taxon>
        <taxon>Mucilaginibacter</taxon>
    </lineage>
</organism>
<keyword evidence="5" id="KW-1185">Reference proteome</keyword>
<dbReference type="PANTHER" id="PTHR30344:SF1">
    <property type="entry name" value="6-PHOSPHOGLUCONOLACTONASE"/>
    <property type="match status" value="1"/>
</dbReference>
<dbReference type="EMBL" id="JBHUPD010000002">
    <property type="protein sequence ID" value="MFD2873168.1"/>
    <property type="molecule type" value="Genomic_DNA"/>
</dbReference>
<dbReference type="Gene3D" id="2.130.10.10">
    <property type="entry name" value="YVTN repeat-like/Quinoprotein amine dehydrogenase"/>
    <property type="match status" value="1"/>
</dbReference>
<accession>A0ABW5YCT4</accession>
<name>A0ABW5YCT4_9SPHI</name>
<evidence type="ECO:0000256" key="3">
    <source>
        <dbReference type="SAM" id="SignalP"/>
    </source>
</evidence>
<dbReference type="PANTHER" id="PTHR30344">
    <property type="entry name" value="6-PHOSPHOGLUCONOLACTONASE-RELATED"/>
    <property type="match status" value="1"/>
</dbReference>
<proteinExistence type="inferred from homology"/>
<reference evidence="5" key="1">
    <citation type="journal article" date="2019" name="Int. J. Syst. Evol. Microbiol.">
        <title>The Global Catalogue of Microorganisms (GCM) 10K type strain sequencing project: providing services to taxonomists for standard genome sequencing and annotation.</title>
        <authorList>
            <consortium name="The Broad Institute Genomics Platform"/>
            <consortium name="The Broad Institute Genome Sequencing Center for Infectious Disease"/>
            <person name="Wu L."/>
            <person name="Ma J."/>
        </authorList>
    </citation>
    <scope>NUCLEOTIDE SEQUENCE [LARGE SCALE GENOMIC DNA]</scope>
    <source>
        <strain evidence="5">KCTC 22437</strain>
    </source>
</reference>
<gene>
    <name evidence="4" type="ORF">ACFS5N_11850</name>
</gene>
<dbReference type="RefSeq" id="WP_377185629.1">
    <property type="nucleotide sequence ID" value="NZ_JBHUPD010000002.1"/>
</dbReference>
<feature type="signal peptide" evidence="3">
    <location>
        <begin position="1"/>
        <end position="18"/>
    </location>
</feature>
<keyword evidence="3" id="KW-0732">Signal</keyword>
<dbReference type="InterPro" id="IPR019405">
    <property type="entry name" value="Lactonase_7-beta_prop"/>
</dbReference>
<dbReference type="InterPro" id="IPR015943">
    <property type="entry name" value="WD40/YVTN_repeat-like_dom_sf"/>
</dbReference>
<dbReference type="Proteomes" id="UP001597557">
    <property type="component" value="Unassembled WGS sequence"/>
</dbReference>
<evidence type="ECO:0000313" key="5">
    <source>
        <dbReference type="Proteomes" id="UP001597557"/>
    </source>
</evidence>
<evidence type="ECO:0000256" key="1">
    <source>
        <dbReference type="ARBA" id="ARBA00005564"/>
    </source>
</evidence>
<comment type="caution">
    <text evidence="4">The sequence shown here is derived from an EMBL/GenBank/DDBJ whole genome shotgun (WGS) entry which is preliminary data.</text>
</comment>
<dbReference type="SUPFAM" id="SSF51004">
    <property type="entry name" value="C-terminal (heme d1) domain of cytochrome cd1-nitrite reductase"/>
    <property type="match status" value="1"/>
</dbReference>
<comment type="similarity">
    <text evidence="1">Belongs to the cycloisomerase 2 family.</text>
</comment>
<keyword evidence="2" id="KW-0313">Glucose metabolism</keyword>
<keyword evidence="2" id="KW-0119">Carbohydrate metabolism</keyword>
<feature type="chain" id="PRO_5047148702" evidence="3">
    <location>
        <begin position="19"/>
        <end position="381"/>
    </location>
</feature>
<dbReference type="InterPro" id="IPR011048">
    <property type="entry name" value="Haem_d1_sf"/>
</dbReference>
<evidence type="ECO:0000256" key="2">
    <source>
        <dbReference type="ARBA" id="ARBA00022526"/>
    </source>
</evidence>
<evidence type="ECO:0000313" key="4">
    <source>
        <dbReference type="EMBL" id="MFD2873168.1"/>
    </source>
</evidence>
<dbReference type="InterPro" id="IPR050282">
    <property type="entry name" value="Cycloisomerase_2"/>
</dbReference>
<protein>
    <submittedName>
        <fullName evidence="4">Lactonase family protein</fullName>
    </submittedName>
</protein>
<dbReference type="Pfam" id="PF10282">
    <property type="entry name" value="Lactonase"/>
    <property type="match status" value="1"/>
</dbReference>